<sequence>MSPSRERHLRAISAVAEDLSGAERRKVIYLCGSLVTDGSVDRVRDTLRSKADEDGDPSLFVISVLSQLGRYDLLKREFKVGRNEIKPHIHTYGQVLPRFRVLMVTISDDLSMADVEQIKFILSKTLSRDKMGNFKTFLDVVIELEKLDLVSPERVEMVEDCLSNIGRCDLLKKVTAYKMSAQNSGQRLPQQQSSQAWGFSQMPSWHTAATSERRSPQRQSCQASDQLEQYNFKAKPRGVCVIIDCVGKDGGMLEEVFEALHFRVLRHSMLGADEILTTLRDISKERESHKGDAFVCCIISRGTANFLLGTDSGGGGLYLDKVKALFLADACPVLAGKPKLFFIQGYSVPTERENLGELETDGGQQRNNAITKDADVFWSQSWTDGRQLQQEQHHSVYLKALTDALRKTKRKMHLLDVQTVVNNAIHDHNEKNPEAHYHCDVSHTLRKHLYLQ</sequence>
<dbReference type="InterPro" id="IPR001875">
    <property type="entry name" value="DED_dom"/>
</dbReference>
<evidence type="ECO:0000313" key="6">
    <source>
        <dbReference type="Ensembl" id="ENSFHEP00000007934.1"/>
    </source>
</evidence>
<dbReference type="Gene3D" id="3.40.50.1460">
    <property type="match status" value="1"/>
</dbReference>
<dbReference type="PANTHER" id="PTHR48169">
    <property type="entry name" value="DED DOMAIN-CONTAINING PROTEIN"/>
    <property type="match status" value="1"/>
</dbReference>
<dbReference type="GeneTree" id="ENSGT00530000064199"/>
<dbReference type="Pfam" id="PF00656">
    <property type="entry name" value="Peptidase_C14"/>
    <property type="match status" value="1"/>
</dbReference>
<dbReference type="SMART" id="SM00115">
    <property type="entry name" value="CASc"/>
    <property type="match status" value="1"/>
</dbReference>
<dbReference type="Pfam" id="PF01335">
    <property type="entry name" value="DED"/>
    <property type="match status" value="1"/>
</dbReference>
<protein>
    <submittedName>
        <fullName evidence="6">CASP8 and FADD like apoptosis regulator</fullName>
    </submittedName>
</protein>
<dbReference type="PROSITE" id="PS50168">
    <property type="entry name" value="DED"/>
    <property type="match status" value="2"/>
</dbReference>
<dbReference type="GO" id="GO:0005737">
    <property type="term" value="C:cytoplasm"/>
    <property type="evidence" value="ECO:0007669"/>
    <property type="project" value="UniProtKB-ARBA"/>
</dbReference>
<dbReference type="CTD" id="373114"/>
<dbReference type="SUPFAM" id="SSF52129">
    <property type="entry name" value="Caspase-like"/>
    <property type="match status" value="1"/>
</dbReference>
<evidence type="ECO:0000259" key="4">
    <source>
        <dbReference type="PROSITE" id="PS50168"/>
    </source>
</evidence>
<evidence type="ECO:0000256" key="2">
    <source>
        <dbReference type="ARBA" id="ARBA00022703"/>
    </source>
</evidence>
<feature type="domain" description="DED" evidence="4">
    <location>
        <begin position="98"/>
        <end position="176"/>
    </location>
</feature>
<keyword evidence="2" id="KW-0053">Apoptosis</keyword>
<dbReference type="GO" id="GO:0006915">
    <property type="term" value="P:apoptotic process"/>
    <property type="evidence" value="ECO:0007669"/>
    <property type="project" value="UniProtKB-KW"/>
</dbReference>
<dbReference type="PROSITE" id="PS50208">
    <property type="entry name" value="CASPASE_P20"/>
    <property type="match status" value="1"/>
</dbReference>
<keyword evidence="3" id="KW-0677">Repeat</keyword>
<proteinExistence type="inferred from homology"/>
<dbReference type="GO" id="GO:0042981">
    <property type="term" value="P:regulation of apoptotic process"/>
    <property type="evidence" value="ECO:0007669"/>
    <property type="project" value="InterPro"/>
</dbReference>
<dbReference type="GO" id="GO:0004197">
    <property type="term" value="F:cysteine-type endopeptidase activity"/>
    <property type="evidence" value="ECO:0007669"/>
    <property type="project" value="InterPro"/>
</dbReference>
<reference evidence="6" key="1">
    <citation type="submission" date="2025-08" db="UniProtKB">
        <authorList>
            <consortium name="Ensembl"/>
        </authorList>
    </citation>
    <scope>IDENTIFICATION</scope>
</reference>
<dbReference type="SUPFAM" id="SSF47986">
    <property type="entry name" value="DEATH domain"/>
    <property type="match status" value="1"/>
</dbReference>
<keyword evidence="7" id="KW-1185">Reference proteome</keyword>
<dbReference type="FunFam" id="1.10.533.10:FF:000016">
    <property type="entry name" value="CASP8 and FADD-like apoptosis regulator"/>
    <property type="match status" value="1"/>
</dbReference>
<name>A0A3Q2P6J7_FUNHE</name>
<dbReference type="InterPro" id="IPR001309">
    <property type="entry name" value="Pept_C14_p20"/>
</dbReference>
<accession>A0A3Q2P6J7</accession>
<evidence type="ECO:0000256" key="3">
    <source>
        <dbReference type="ARBA" id="ARBA00022737"/>
    </source>
</evidence>
<reference evidence="6" key="2">
    <citation type="submission" date="2025-09" db="UniProtKB">
        <authorList>
            <consortium name="Ensembl"/>
        </authorList>
    </citation>
    <scope>IDENTIFICATION</scope>
</reference>
<dbReference type="InterPro" id="IPR015917">
    <property type="entry name" value="Pept_C14A"/>
</dbReference>
<feature type="domain" description="Caspase family p20" evidence="5">
    <location>
        <begin position="249"/>
        <end position="344"/>
    </location>
</feature>
<dbReference type="OrthoDB" id="8816507at2759"/>
<evidence type="ECO:0000313" key="7">
    <source>
        <dbReference type="Proteomes" id="UP000265000"/>
    </source>
</evidence>
<dbReference type="Ensembl" id="ENSFHET00000002979.1">
    <property type="protein sequence ID" value="ENSFHEP00000007934.1"/>
    <property type="gene ID" value="ENSFHEG00000009095.1"/>
</dbReference>
<feature type="domain" description="DED" evidence="4">
    <location>
        <begin position="7"/>
        <end position="79"/>
    </location>
</feature>
<dbReference type="Proteomes" id="UP000265000">
    <property type="component" value="Unplaced"/>
</dbReference>
<comment type="similarity">
    <text evidence="1">Belongs to the peptidase C14A family.</text>
</comment>
<dbReference type="SMART" id="SM00031">
    <property type="entry name" value="DED"/>
    <property type="match status" value="2"/>
</dbReference>
<evidence type="ECO:0000259" key="5">
    <source>
        <dbReference type="PROSITE" id="PS50208"/>
    </source>
</evidence>
<dbReference type="STRING" id="8078.ENSFHEP00000007934"/>
<organism evidence="6 7">
    <name type="scientific">Fundulus heteroclitus</name>
    <name type="common">Killifish</name>
    <name type="synonym">Mummichog</name>
    <dbReference type="NCBI Taxonomy" id="8078"/>
    <lineage>
        <taxon>Eukaryota</taxon>
        <taxon>Metazoa</taxon>
        <taxon>Chordata</taxon>
        <taxon>Craniata</taxon>
        <taxon>Vertebrata</taxon>
        <taxon>Euteleostomi</taxon>
        <taxon>Actinopterygii</taxon>
        <taxon>Neopterygii</taxon>
        <taxon>Teleostei</taxon>
        <taxon>Neoteleostei</taxon>
        <taxon>Acanthomorphata</taxon>
        <taxon>Ovalentaria</taxon>
        <taxon>Atherinomorphae</taxon>
        <taxon>Cyprinodontiformes</taxon>
        <taxon>Fundulidae</taxon>
        <taxon>Fundulus</taxon>
    </lineage>
</organism>
<dbReference type="InterPro" id="IPR029030">
    <property type="entry name" value="Caspase-like_dom_sf"/>
</dbReference>
<dbReference type="GeneID" id="105937184"/>
<dbReference type="InterPro" id="IPR011029">
    <property type="entry name" value="DEATH-like_dom_sf"/>
</dbReference>
<dbReference type="PANTHER" id="PTHR48169:SF3">
    <property type="entry name" value="CASP8 AND FADD LIKE APOPTOSIS REGULATOR"/>
    <property type="match status" value="1"/>
</dbReference>
<dbReference type="AlphaFoldDB" id="A0A3Q2P6J7"/>
<dbReference type="GO" id="GO:0006508">
    <property type="term" value="P:proteolysis"/>
    <property type="evidence" value="ECO:0007669"/>
    <property type="project" value="InterPro"/>
</dbReference>
<evidence type="ECO:0000256" key="1">
    <source>
        <dbReference type="ARBA" id="ARBA00010134"/>
    </source>
</evidence>
<dbReference type="Gene3D" id="1.10.533.10">
    <property type="entry name" value="Death Domain, Fas"/>
    <property type="match status" value="2"/>
</dbReference>
<dbReference type="InterPro" id="IPR011600">
    <property type="entry name" value="Pept_C14_caspase"/>
</dbReference>